<keyword evidence="1" id="KW-0472">Membrane</keyword>
<dbReference type="PANTHER" id="PTHR36435:SF1">
    <property type="entry name" value="CAAX AMINO TERMINAL PROTEASE FAMILY PROTEIN"/>
    <property type="match status" value="1"/>
</dbReference>
<feature type="domain" description="CAAX prenyl protease 2/Lysostaphin resistance protein A-like" evidence="2">
    <location>
        <begin position="158"/>
        <end position="254"/>
    </location>
</feature>
<evidence type="ECO:0000313" key="4">
    <source>
        <dbReference type="Proteomes" id="UP000050471"/>
    </source>
</evidence>
<evidence type="ECO:0000259" key="2">
    <source>
        <dbReference type="Pfam" id="PF02517"/>
    </source>
</evidence>
<comment type="caution">
    <text evidence="3">The sequence shown here is derived from an EMBL/GenBank/DDBJ whole genome shotgun (WGS) entry which is preliminary data.</text>
</comment>
<dbReference type="GO" id="GO:0080120">
    <property type="term" value="P:CAAX-box protein maturation"/>
    <property type="evidence" value="ECO:0007669"/>
    <property type="project" value="UniProtKB-ARBA"/>
</dbReference>
<dbReference type="InterPro" id="IPR003675">
    <property type="entry name" value="Rce1/LyrA-like_dom"/>
</dbReference>
<keyword evidence="4" id="KW-1185">Reference proteome</keyword>
<dbReference type="STRING" id="154981.AKJ29_06805"/>
<proteinExistence type="predicted"/>
<evidence type="ECO:0000313" key="3">
    <source>
        <dbReference type="EMBL" id="KPN64922.1"/>
    </source>
</evidence>
<sequence>MTDVSLPSSGPSSGADAFWTPAQSSPQLWRSLLGLFLIHVTFFAATFGIILAGGALLGFNPQSVLDAGTPTKAMVFFATFIGYHIGLWVVVRFLHKRPYRSLFGPTRKVRWRHFAYGVIAALTIALATALIETSGHLPGTSITPPDIFQHMGFAHWITLLPFALGLIFLQIMAEELVFRGYLLQQLRARFQSFWIWGLLPSLIFGLLHFDPTTYGINAYFYVLHTTVVGVILSLITLRTGNIGAAAGLHMANNSTLLVLGNEGSLDGLSLFLSAPDLTSPYVGASILMQTTASALAFALWWRLAPRTPKTPQAIANAVGED</sequence>
<dbReference type="RefSeq" id="WP_055187401.1">
    <property type="nucleotide sequence ID" value="NZ_FPBS01000008.1"/>
</dbReference>
<dbReference type="InterPro" id="IPR052710">
    <property type="entry name" value="CAAX_protease"/>
</dbReference>
<organism evidence="3 4">
    <name type="scientific">Aliiroseovarius crassostreae</name>
    <dbReference type="NCBI Taxonomy" id="154981"/>
    <lineage>
        <taxon>Bacteria</taxon>
        <taxon>Pseudomonadati</taxon>
        <taxon>Pseudomonadota</taxon>
        <taxon>Alphaproteobacteria</taxon>
        <taxon>Rhodobacterales</taxon>
        <taxon>Paracoccaceae</taxon>
        <taxon>Aliiroseovarius</taxon>
    </lineage>
</organism>
<name>A0A0P7KR01_9RHOB</name>
<reference evidence="3 4" key="1">
    <citation type="submission" date="2015-09" db="EMBL/GenBank/DDBJ databases">
        <title>Draft genome sequence of Aliiroseovarius crassostreae CV919-312TSm, the causative agent of Roseovarius Oyster Disease (formerly Juvenile Oyster Disease).</title>
        <authorList>
            <person name="Kessner L."/>
            <person name="Spinard E."/>
            <person name="Nelson D."/>
        </authorList>
    </citation>
    <scope>NUCLEOTIDE SEQUENCE [LARGE SCALE GENOMIC DNA]</scope>
    <source>
        <strain evidence="3 4">CV919-312</strain>
    </source>
</reference>
<feature type="transmembrane region" description="Helical" evidence="1">
    <location>
        <begin position="32"/>
        <end position="53"/>
    </location>
</feature>
<dbReference type="Proteomes" id="UP000050471">
    <property type="component" value="Unassembled WGS sequence"/>
</dbReference>
<accession>A0A0P7KR01</accession>
<dbReference type="OrthoDB" id="7171777at2"/>
<feature type="transmembrane region" description="Helical" evidence="1">
    <location>
        <begin position="73"/>
        <end position="94"/>
    </location>
</feature>
<feature type="transmembrane region" description="Helical" evidence="1">
    <location>
        <begin position="153"/>
        <end position="172"/>
    </location>
</feature>
<dbReference type="GO" id="GO:0004175">
    <property type="term" value="F:endopeptidase activity"/>
    <property type="evidence" value="ECO:0007669"/>
    <property type="project" value="UniProtKB-ARBA"/>
</dbReference>
<gene>
    <name evidence="3" type="ORF">AKJ29_06805</name>
</gene>
<feature type="transmembrane region" description="Helical" evidence="1">
    <location>
        <begin position="216"/>
        <end position="235"/>
    </location>
</feature>
<dbReference type="AlphaFoldDB" id="A0A0P7KR01"/>
<feature type="transmembrane region" description="Helical" evidence="1">
    <location>
        <begin position="114"/>
        <end position="133"/>
    </location>
</feature>
<evidence type="ECO:0000256" key="1">
    <source>
        <dbReference type="SAM" id="Phobius"/>
    </source>
</evidence>
<feature type="transmembrane region" description="Helical" evidence="1">
    <location>
        <begin position="193"/>
        <end position="210"/>
    </location>
</feature>
<protein>
    <recommendedName>
        <fullName evidence="2">CAAX prenyl protease 2/Lysostaphin resistance protein A-like domain-containing protein</fullName>
    </recommendedName>
</protein>
<dbReference type="EMBL" id="LKBA01000001">
    <property type="protein sequence ID" value="KPN64922.1"/>
    <property type="molecule type" value="Genomic_DNA"/>
</dbReference>
<keyword evidence="1" id="KW-1133">Transmembrane helix</keyword>
<feature type="transmembrane region" description="Helical" evidence="1">
    <location>
        <begin position="281"/>
        <end position="301"/>
    </location>
</feature>
<dbReference type="PANTHER" id="PTHR36435">
    <property type="entry name" value="SLR1288 PROTEIN"/>
    <property type="match status" value="1"/>
</dbReference>
<keyword evidence="1" id="KW-0812">Transmembrane</keyword>
<feature type="transmembrane region" description="Helical" evidence="1">
    <location>
        <begin position="242"/>
        <end position="261"/>
    </location>
</feature>
<dbReference type="Pfam" id="PF02517">
    <property type="entry name" value="Rce1-like"/>
    <property type="match status" value="1"/>
</dbReference>